<dbReference type="PANTHER" id="PTHR37038:SF14">
    <property type="entry name" value="TRANSCRIPTIONAL ACTIVATOR"/>
    <property type="match status" value="1"/>
</dbReference>
<dbReference type="AlphaFoldDB" id="A0A1Y0ISY6"/>
<dbReference type="InterPro" id="IPR053163">
    <property type="entry name" value="HTH-type_regulator_Rgg"/>
</dbReference>
<dbReference type="InterPro" id="IPR001387">
    <property type="entry name" value="Cro/C1-type_HTH"/>
</dbReference>
<sequence>MLTDTYARIGQRVKAYRKERDLSQDELADGICSRQTISLLENGQHFPSVDFMQKIAERLSIPLHEIMVDAAKELDVKVQLEIMQVYIERGEYSEAFSIFDELESRDDLLIYQKRELALLQAECLMRTGKAEQSVKILTGLQQSLEQQRESDDYFMATLYDKLGTAYYFLSQIATAHAHYMRAYQLSQRFSEFNLTAARITYNFGKACRMIERHAEAVELLSRAKAFFDNISDTKRLALTLFELGIASRDRNEIEQAEEYLNESQALFKALNVMGLARRVRESYAYTILAQKDPKRAIEELRECVNEFENAGDTVQLAYSYARMSKLHLRQGETEEAGNLLRSALRLFTENEAEHNFEFATVYQGYAEYSLNIKMMDDCIAFSFKASEFFGKMGFDRDAADSLKLSVKAYRELGMLEEALDVSEKVNELLCRFHDQFRLSKGGE</sequence>
<reference evidence="3" key="1">
    <citation type="submission" date="2017-05" db="EMBL/GenBank/DDBJ databases">
        <authorList>
            <person name="Sung H."/>
        </authorList>
    </citation>
    <scope>NUCLEOTIDE SEQUENCE [LARGE SCALE GENOMIC DNA]</scope>
    <source>
        <strain evidence="3">AR23208</strain>
    </source>
</reference>
<name>A0A1Y0ISY6_9BACL</name>
<dbReference type="InterPro" id="IPR019734">
    <property type="entry name" value="TPR_rpt"/>
</dbReference>
<gene>
    <name evidence="2" type="ORF">CBW65_20540</name>
</gene>
<dbReference type="SMART" id="SM00028">
    <property type="entry name" value="TPR"/>
    <property type="match status" value="4"/>
</dbReference>
<dbReference type="EMBL" id="CP021434">
    <property type="protein sequence ID" value="ARU63099.1"/>
    <property type="molecule type" value="Genomic_DNA"/>
</dbReference>
<dbReference type="PANTHER" id="PTHR37038">
    <property type="entry name" value="TRANSCRIPTIONAL REGULATOR-RELATED"/>
    <property type="match status" value="1"/>
</dbReference>
<dbReference type="Gene3D" id="1.10.260.40">
    <property type="entry name" value="lambda repressor-like DNA-binding domains"/>
    <property type="match status" value="1"/>
</dbReference>
<dbReference type="Proteomes" id="UP000195437">
    <property type="component" value="Chromosome"/>
</dbReference>
<dbReference type="SUPFAM" id="SSF47413">
    <property type="entry name" value="lambda repressor-like DNA-binding domains"/>
    <property type="match status" value="1"/>
</dbReference>
<dbReference type="OrthoDB" id="252257at2"/>
<dbReference type="Gene3D" id="1.25.40.10">
    <property type="entry name" value="Tetratricopeptide repeat domain"/>
    <property type="match status" value="2"/>
</dbReference>
<dbReference type="Pfam" id="PF01381">
    <property type="entry name" value="HTH_3"/>
    <property type="match status" value="1"/>
</dbReference>
<dbReference type="GO" id="GO:0003677">
    <property type="term" value="F:DNA binding"/>
    <property type="evidence" value="ECO:0007669"/>
    <property type="project" value="InterPro"/>
</dbReference>
<protein>
    <recommendedName>
        <fullName evidence="1">HTH cro/C1-type domain-containing protein</fullName>
    </recommendedName>
</protein>
<organism evidence="2 3">
    <name type="scientific">Tumebacillus avium</name>
    <dbReference type="NCBI Taxonomy" id="1903704"/>
    <lineage>
        <taxon>Bacteria</taxon>
        <taxon>Bacillati</taxon>
        <taxon>Bacillota</taxon>
        <taxon>Bacilli</taxon>
        <taxon>Bacillales</taxon>
        <taxon>Alicyclobacillaceae</taxon>
        <taxon>Tumebacillus</taxon>
    </lineage>
</organism>
<dbReference type="InterPro" id="IPR011990">
    <property type="entry name" value="TPR-like_helical_dom_sf"/>
</dbReference>
<dbReference type="PROSITE" id="PS50943">
    <property type="entry name" value="HTH_CROC1"/>
    <property type="match status" value="1"/>
</dbReference>
<dbReference type="CDD" id="cd00093">
    <property type="entry name" value="HTH_XRE"/>
    <property type="match status" value="1"/>
</dbReference>
<dbReference type="InterPro" id="IPR010982">
    <property type="entry name" value="Lambda_DNA-bd_dom_sf"/>
</dbReference>
<dbReference type="KEGG" id="tum:CBW65_20540"/>
<feature type="domain" description="HTH cro/C1-type" evidence="1">
    <location>
        <begin position="13"/>
        <end position="66"/>
    </location>
</feature>
<evidence type="ECO:0000259" key="1">
    <source>
        <dbReference type="PROSITE" id="PS50943"/>
    </source>
</evidence>
<proteinExistence type="predicted"/>
<dbReference type="Pfam" id="PF13424">
    <property type="entry name" value="TPR_12"/>
    <property type="match status" value="1"/>
</dbReference>
<accession>A0A1Y0ISY6</accession>
<evidence type="ECO:0000313" key="3">
    <source>
        <dbReference type="Proteomes" id="UP000195437"/>
    </source>
</evidence>
<dbReference type="SMART" id="SM00530">
    <property type="entry name" value="HTH_XRE"/>
    <property type="match status" value="1"/>
</dbReference>
<keyword evidence="3" id="KW-1185">Reference proteome</keyword>
<dbReference type="SUPFAM" id="SSF48452">
    <property type="entry name" value="TPR-like"/>
    <property type="match status" value="2"/>
</dbReference>
<dbReference type="RefSeq" id="WP_087458446.1">
    <property type="nucleotide sequence ID" value="NZ_CP021434.1"/>
</dbReference>
<evidence type="ECO:0000313" key="2">
    <source>
        <dbReference type="EMBL" id="ARU63099.1"/>
    </source>
</evidence>